<feature type="transmembrane region" description="Helical" evidence="6">
    <location>
        <begin position="243"/>
        <end position="266"/>
    </location>
</feature>
<dbReference type="EMBL" id="VXIS01000035">
    <property type="protein sequence ID" value="KAA8911480.1"/>
    <property type="molecule type" value="Genomic_DNA"/>
</dbReference>
<gene>
    <name evidence="8" type="ORF">FN846DRAFT_935771</name>
</gene>
<feature type="transmembrane region" description="Helical" evidence="6">
    <location>
        <begin position="436"/>
        <end position="459"/>
    </location>
</feature>
<dbReference type="Pfam" id="PF07690">
    <property type="entry name" value="MFS_1"/>
    <property type="match status" value="1"/>
</dbReference>
<evidence type="ECO:0000256" key="3">
    <source>
        <dbReference type="ARBA" id="ARBA00022989"/>
    </source>
</evidence>
<feature type="transmembrane region" description="Helical" evidence="6">
    <location>
        <begin position="202"/>
        <end position="222"/>
    </location>
</feature>
<sequence>MTEPKDEAAQVAQLSMDPPSSNSSTVVEVRDTEGIDTEWRPSRRLYIIFLSMCVITLAAALDATSISVALPIIAEKLHGTAIEAFWAGTSFLLCSTVLQPTFASFSSIFGRKSMIMVALVFFTVGSIVAAAANNFTVILVGRSIQGIGGGGMIALTEIIVTDIVPLRKRGQYFGFLSSMWALGSVSGPILGGGFSENVTWRWIMYINLPFCGIGLILIPLFLNLNQRVESVWVKLGRVDWLGAVLFVASTTAILIPISWGGVMYPWDHWRTLVPLILGFFGMGTFVAWEVYGAREPLITLRVFMNRTAAVSYFGTVMHGIILWSVLYYLPLYFEAVKNMSPIMAGVSVFPETFTVAPASIVVGIVVSITGRFRWAVWTGWTLTTTGMGLMYLLDVQTKTVAWIFLNLVGGLGTGMLFPSMAFAIQASASNEDTATAVAMFSFLRAFGQSFGVAIGGVIFQNELLKQLGKYPGLKDVAGEYAKDAVALVQIIKAMPHTDPTRAALVQAYADAVKMIWLAMVAFGAAGLVMSFGTKGLSLDRVLVSEQGLREKKKQDGEKA</sequence>
<dbReference type="Gene3D" id="1.20.1250.20">
    <property type="entry name" value="MFS general substrate transporter like domains"/>
    <property type="match status" value="1"/>
</dbReference>
<dbReference type="PANTHER" id="PTHR23501:SF59">
    <property type="entry name" value="MAJOR FACILITATOR SUPERFAMILY (MFS) PROFILE DOMAIN-CONTAINING PROTEIN-RELATED"/>
    <property type="match status" value="1"/>
</dbReference>
<feature type="transmembrane region" description="Helical" evidence="6">
    <location>
        <begin position="138"/>
        <end position="160"/>
    </location>
</feature>
<keyword evidence="2 6" id="KW-0812">Transmembrane</keyword>
<evidence type="ECO:0000256" key="4">
    <source>
        <dbReference type="ARBA" id="ARBA00023136"/>
    </source>
</evidence>
<dbReference type="OrthoDB" id="2351791at2759"/>
<feature type="transmembrane region" description="Helical" evidence="6">
    <location>
        <begin position="114"/>
        <end position="132"/>
    </location>
</feature>
<dbReference type="AlphaFoldDB" id="A0A5J5F4V7"/>
<feature type="transmembrane region" description="Helical" evidence="6">
    <location>
        <begin position="84"/>
        <end position="102"/>
    </location>
</feature>
<dbReference type="InterPro" id="IPR011701">
    <property type="entry name" value="MFS"/>
</dbReference>
<reference evidence="8 9" key="1">
    <citation type="submission" date="2019-09" db="EMBL/GenBank/DDBJ databases">
        <title>Draft genome of the ectomycorrhizal ascomycete Sphaerosporella brunnea.</title>
        <authorList>
            <consortium name="DOE Joint Genome Institute"/>
            <person name="Benucci G.M."/>
            <person name="Marozzi G."/>
            <person name="Antonielli L."/>
            <person name="Sanchez S."/>
            <person name="Marco P."/>
            <person name="Wang X."/>
            <person name="Falini L.B."/>
            <person name="Barry K."/>
            <person name="Haridas S."/>
            <person name="Lipzen A."/>
            <person name="Labutti K."/>
            <person name="Grigoriev I.V."/>
            <person name="Murat C."/>
            <person name="Martin F."/>
            <person name="Albertini E."/>
            <person name="Donnini D."/>
            <person name="Bonito G."/>
        </authorList>
    </citation>
    <scope>NUCLEOTIDE SEQUENCE [LARGE SCALE GENOMIC DNA]</scope>
    <source>
        <strain evidence="8 9">Sb_GMNB300</strain>
    </source>
</reference>
<comment type="subcellular location">
    <subcellularLocation>
        <location evidence="1">Membrane</location>
        <topology evidence="1">Multi-pass membrane protein</topology>
    </subcellularLocation>
</comment>
<feature type="transmembrane region" description="Helical" evidence="6">
    <location>
        <begin position="172"/>
        <end position="190"/>
    </location>
</feature>
<proteinExistence type="predicted"/>
<dbReference type="InterPro" id="IPR020846">
    <property type="entry name" value="MFS_dom"/>
</dbReference>
<feature type="transmembrane region" description="Helical" evidence="6">
    <location>
        <begin position="514"/>
        <end position="532"/>
    </location>
</feature>
<feature type="transmembrane region" description="Helical" evidence="6">
    <location>
        <begin position="45"/>
        <end position="72"/>
    </location>
</feature>
<protein>
    <submittedName>
        <fullName evidence="8">Major facilitator superfamily domain-containing protein</fullName>
    </submittedName>
</protein>
<evidence type="ECO:0000256" key="5">
    <source>
        <dbReference type="SAM" id="MobiDB-lite"/>
    </source>
</evidence>
<feature type="domain" description="Major facilitator superfamily (MFS) profile" evidence="7">
    <location>
        <begin position="48"/>
        <end position="501"/>
    </location>
</feature>
<dbReference type="FunFam" id="1.20.1720.10:FF:000018">
    <property type="entry name" value="Putative MFS multidrug transporter"/>
    <property type="match status" value="1"/>
</dbReference>
<feature type="transmembrane region" description="Helical" evidence="6">
    <location>
        <begin position="342"/>
        <end position="367"/>
    </location>
</feature>
<dbReference type="SUPFAM" id="SSF103473">
    <property type="entry name" value="MFS general substrate transporter"/>
    <property type="match status" value="1"/>
</dbReference>
<feature type="region of interest" description="Disordered" evidence="5">
    <location>
        <begin position="1"/>
        <end position="28"/>
    </location>
</feature>
<keyword evidence="4 6" id="KW-0472">Membrane</keyword>
<dbReference type="InParanoid" id="A0A5J5F4V7"/>
<feature type="transmembrane region" description="Helical" evidence="6">
    <location>
        <begin position="399"/>
        <end position="424"/>
    </location>
</feature>
<dbReference type="PRINTS" id="PR01036">
    <property type="entry name" value="TCRTETB"/>
</dbReference>
<dbReference type="Proteomes" id="UP000326924">
    <property type="component" value="Unassembled WGS sequence"/>
</dbReference>
<name>A0A5J5F4V7_9PEZI</name>
<feature type="transmembrane region" description="Helical" evidence="6">
    <location>
        <begin position="312"/>
        <end position="330"/>
    </location>
</feature>
<dbReference type="FunCoup" id="A0A5J5F4V7">
    <property type="interactions" value="55"/>
</dbReference>
<dbReference type="PANTHER" id="PTHR23501">
    <property type="entry name" value="MAJOR FACILITATOR SUPERFAMILY"/>
    <property type="match status" value="1"/>
</dbReference>
<dbReference type="GO" id="GO:0005886">
    <property type="term" value="C:plasma membrane"/>
    <property type="evidence" value="ECO:0007669"/>
    <property type="project" value="TreeGrafter"/>
</dbReference>
<evidence type="ECO:0000256" key="6">
    <source>
        <dbReference type="SAM" id="Phobius"/>
    </source>
</evidence>
<dbReference type="FunFam" id="1.20.1250.20:FF:000786">
    <property type="entry name" value="MFS multidrug transporter, putative"/>
    <property type="match status" value="1"/>
</dbReference>
<evidence type="ECO:0000256" key="2">
    <source>
        <dbReference type="ARBA" id="ARBA00022692"/>
    </source>
</evidence>
<keyword evidence="9" id="KW-1185">Reference proteome</keyword>
<evidence type="ECO:0000313" key="8">
    <source>
        <dbReference type="EMBL" id="KAA8911480.1"/>
    </source>
</evidence>
<evidence type="ECO:0000259" key="7">
    <source>
        <dbReference type="PROSITE" id="PS50850"/>
    </source>
</evidence>
<accession>A0A5J5F4V7</accession>
<evidence type="ECO:0000256" key="1">
    <source>
        <dbReference type="ARBA" id="ARBA00004141"/>
    </source>
</evidence>
<dbReference type="PROSITE" id="PS50850">
    <property type="entry name" value="MFS"/>
    <property type="match status" value="1"/>
</dbReference>
<feature type="transmembrane region" description="Helical" evidence="6">
    <location>
        <begin position="374"/>
        <end position="393"/>
    </location>
</feature>
<organism evidence="8 9">
    <name type="scientific">Sphaerosporella brunnea</name>
    <dbReference type="NCBI Taxonomy" id="1250544"/>
    <lineage>
        <taxon>Eukaryota</taxon>
        <taxon>Fungi</taxon>
        <taxon>Dikarya</taxon>
        <taxon>Ascomycota</taxon>
        <taxon>Pezizomycotina</taxon>
        <taxon>Pezizomycetes</taxon>
        <taxon>Pezizales</taxon>
        <taxon>Pyronemataceae</taxon>
        <taxon>Sphaerosporella</taxon>
    </lineage>
</organism>
<keyword evidence="3 6" id="KW-1133">Transmembrane helix</keyword>
<comment type="caution">
    <text evidence="8">The sequence shown here is derived from an EMBL/GenBank/DDBJ whole genome shotgun (WGS) entry which is preliminary data.</text>
</comment>
<dbReference type="Gene3D" id="1.20.1720.10">
    <property type="entry name" value="Multidrug resistance protein D"/>
    <property type="match status" value="1"/>
</dbReference>
<dbReference type="GO" id="GO:0022857">
    <property type="term" value="F:transmembrane transporter activity"/>
    <property type="evidence" value="ECO:0007669"/>
    <property type="project" value="InterPro"/>
</dbReference>
<feature type="transmembrane region" description="Helical" evidence="6">
    <location>
        <begin position="272"/>
        <end position="291"/>
    </location>
</feature>
<evidence type="ECO:0000313" key="9">
    <source>
        <dbReference type="Proteomes" id="UP000326924"/>
    </source>
</evidence>
<dbReference type="InterPro" id="IPR036259">
    <property type="entry name" value="MFS_trans_sf"/>
</dbReference>